<keyword evidence="1" id="KW-0813">Transport</keyword>
<dbReference type="InterPro" id="IPR027417">
    <property type="entry name" value="P-loop_NTPase"/>
</dbReference>
<evidence type="ECO:0000313" key="6">
    <source>
        <dbReference type="Proteomes" id="UP000285456"/>
    </source>
</evidence>
<dbReference type="GO" id="GO:0016887">
    <property type="term" value="F:ATP hydrolysis activity"/>
    <property type="evidence" value="ECO:0007669"/>
    <property type="project" value="InterPro"/>
</dbReference>
<reference evidence="5 6" key="1">
    <citation type="journal article" date="2007" name="Int. J. Syst. Evol. Microbiol.">
        <title>Oceanobacillus profundus sp. nov., isolated from a deep-sea sediment core.</title>
        <authorList>
            <person name="Kim Y.G."/>
            <person name="Choi D.H."/>
            <person name="Hyun S."/>
            <person name="Cho B.C."/>
        </authorList>
    </citation>
    <scope>NUCLEOTIDE SEQUENCE [LARGE SCALE GENOMIC DNA]</scope>
    <source>
        <strain evidence="5 6">DSM 18246</strain>
    </source>
</reference>
<feature type="domain" description="ABC transporter" evidence="4">
    <location>
        <begin position="5"/>
        <end position="226"/>
    </location>
</feature>
<evidence type="ECO:0000256" key="2">
    <source>
        <dbReference type="ARBA" id="ARBA00022741"/>
    </source>
</evidence>
<organism evidence="5 6">
    <name type="scientific">Oceanobacillus profundus</name>
    <dbReference type="NCBI Taxonomy" id="372463"/>
    <lineage>
        <taxon>Bacteria</taxon>
        <taxon>Bacillati</taxon>
        <taxon>Bacillota</taxon>
        <taxon>Bacilli</taxon>
        <taxon>Bacillales</taxon>
        <taxon>Bacillaceae</taxon>
        <taxon>Oceanobacillus</taxon>
    </lineage>
</organism>
<evidence type="ECO:0000256" key="1">
    <source>
        <dbReference type="ARBA" id="ARBA00022448"/>
    </source>
</evidence>
<dbReference type="Gene3D" id="3.40.50.300">
    <property type="entry name" value="P-loop containing nucleotide triphosphate hydrolases"/>
    <property type="match status" value="1"/>
</dbReference>
<protein>
    <submittedName>
        <fullName evidence="5">ABC transporter ATP-binding protein</fullName>
    </submittedName>
</protein>
<accession>A0A417YBW9</accession>
<dbReference type="SUPFAM" id="SSF52540">
    <property type="entry name" value="P-loop containing nucleoside triphosphate hydrolases"/>
    <property type="match status" value="1"/>
</dbReference>
<dbReference type="OrthoDB" id="2290519at2"/>
<dbReference type="InterPro" id="IPR051782">
    <property type="entry name" value="ABC_Transporter_VariousFunc"/>
</dbReference>
<dbReference type="SMART" id="SM00382">
    <property type="entry name" value="AAA"/>
    <property type="match status" value="1"/>
</dbReference>
<keyword evidence="6" id="KW-1185">Reference proteome</keyword>
<dbReference type="InterPro" id="IPR003593">
    <property type="entry name" value="AAA+_ATPase"/>
</dbReference>
<dbReference type="InterPro" id="IPR003439">
    <property type="entry name" value="ABC_transporter-like_ATP-bd"/>
</dbReference>
<dbReference type="AlphaFoldDB" id="A0A417YBW9"/>
<dbReference type="PANTHER" id="PTHR42939:SF1">
    <property type="entry name" value="ABC TRANSPORTER ATP-BINDING PROTEIN ALBC-RELATED"/>
    <property type="match status" value="1"/>
</dbReference>
<name>A0A417YBW9_9BACI</name>
<dbReference type="Pfam" id="PF00005">
    <property type="entry name" value="ABC_tran"/>
    <property type="match status" value="1"/>
</dbReference>
<sequence length="283" mass="32531">MEKFVELEHISKAYNNQQVLRDISLTIDQKQVIAILGGNGTGKSTILRLIAGLEKPTSGKVIYPNKKIRIGYVPERFPKDIRFTPSEYLCYIGTITGISKARLRKNIPTFLRRFQLEKLDNHRINELSKGNTQKVGIIQAIMQRPELLILDEPISGLDAQAQQELLLVIKELKERGSTILLTYHESNIFEDIVETTYYIYNGLLSKTKMKNEKDSLKLIEVKRLDDSQVKQWEEVLHMKEMDNGLLLYVHANYSDKVLSRILALQGSINQVTTVDNDGEWERE</sequence>
<comment type="caution">
    <text evidence="5">The sequence shown here is derived from an EMBL/GenBank/DDBJ whole genome shotgun (WGS) entry which is preliminary data.</text>
</comment>
<gene>
    <name evidence="5" type="ORF">D1B32_19330</name>
</gene>
<dbReference type="EMBL" id="QWEH01000017">
    <property type="protein sequence ID" value="RHW30006.1"/>
    <property type="molecule type" value="Genomic_DNA"/>
</dbReference>
<evidence type="ECO:0000313" key="5">
    <source>
        <dbReference type="EMBL" id="RHW30006.1"/>
    </source>
</evidence>
<dbReference type="Proteomes" id="UP000285456">
    <property type="component" value="Unassembled WGS sequence"/>
</dbReference>
<dbReference type="RefSeq" id="WP_118890191.1">
    <property type="nucleotide sequence ID" value="NZ_PHUT01000014.1"/>
</dbReference>
<proteinExistence type="predicted"/>
<keyword evidence="2" id="KW-0547">Nucleotide-binding</keyword>
<dbReference type="CDD" id="cd03230">
    <property type="entry name" value="ABC_DR_subfamily_A"/>
    <property type="match status" value="1"/>
</dbReference>
<dbReference type="GO" id="GO:0005524">
    <property type="term" value="F:ATP binding"/>
    <property type="evidence" value="ECO:0007669"/>
    <property type="project" value="UniProtKB-KW"/>
</dbReference>
<keyword evidence="3 5" id="KW-0067">ATP-binding</keyword>
<evidence type="ECO:0000256" key="3">
    <source>
        <dbReference type="ARBA" id="ARBA00022840"/>
    </source>
</evidence>
<evidence type="ECO:0000259" key="4">
    <source>
        <dbReference type="PROSITE" id="PS50893"/>
    </source>
</evidence>
<dbReference type="PANTHER" id="PTHR42939">
    <property type="entry name" value="ABC TRANSPORTER ATP-BINDING PROTEIN ALBC-RELATED"/>
    <property type="match status" value="1"/>
</dbReference>
<dbReference type="PROSITE" id="PS50893">
    <property type="entry name" value="ABC_TRANSPORTER_2"/>
    <property type="match status" value="1"/>
</dbReference>